<keyword evidence="2" id="KW-1133">Transmembrane helix</keyword>
<feature type="compositionally biased region" description="Low complexity" evidence="1">
    <location>
        <begin position="474"/>
        <end position="488"/>
    </location>
</feature>
<feature type="region of interest" description="Disordered" evidence="1">
    <location>
        <begin position="70"/>
        <end position="116"/>
    </location>
</feature>
<feature type="domain" description="Hint" evidence="3">
    <location>
        <begin position="138"/>
        <end position="237"/>
    </location>
</feature>
<evidence type="ECO:0000313" key="4">
    <source>
        <dbReference type="EMBL" id="WXB19789.1"/>
    </source>
</evidence>
<feature type="compositionally biased region" description="Gly residues" evidence="1">
    <location>
        <begin position="78"/>
        <end position="116"/>
    </location>
</feature>
<keyword evidence="5" id="KW-1185">Reference proteome</keyword>
<evidence type="ECO:0000256" key="1">
    <source>
        <dbReference type="SAM" id="MobiDB-lite"/>
    </source>
</evidence>
<evidence type="ECO:0000259" key="3">
    <source>
        <dbReference type="SMART" id="SM00306"/>
    </source>
</evidence>
<dbReference type="RefSeq" id="WP_394829385.1">
    <property type="nucleotide sequence ID" value="NZ_CP089984.1"/>
</dbReference>
<reference evidence="4 5" key="1">
    <citation type="submission" date="2021-12" db="EMBL/GenBank/DDBJ databases">
        <title>Discovery of the Pendulisporaceae a myxobacterial family with distinct sporulation behavior and unique specialized metabolism.</title>
        <authorList>
            <person name="Garcia R."/>
            <person name="Popoff A."/>
            <person name="Bader C.D."/>
            <person name="Loehr J."/>
            <person name="Walesch S."/>
            <person name="Walt C."/>
            <person name="Boldt J."/>
            <person name="Bunk B."/>
            <person name="Haeckl F.J.F.P.J."/>
            <person name="Gunesch A.P."/>
            <person name="Birkelbach J."/>
            <person name="Nuebel U."/>
            <person name="Pietschmann T."/>
            <person name="Bach T."/>
            <person name="Mueller R."/>
        </authorList>
    </citation>
    <scope>NUCLEOTIDE SEQUENCE [LARGE SCALE GENOMIC DNA]</scope>
    <source>
        <strain evidence="4 5">MSr11954</strain>
    </source>
</reference>
<dbReference type="NCBIfam" id="TIGR01443">
    <property type="entry name" value="intein_Cterm"/>
    <property type="match status" value="1"/>
</dbReference>
<dbReference type="EMBL" id="CP089984">
    <property type="protein sequence ID" value="WXB19789.1"/>
    <property type="molecule type" value="Genomic_DNA"/>
</dbReference>
<evidence type="ECO:0000256" key="2">
    <source>
        <dbReference type="SAM" id="Phobius"/>
    </source>
</evidence>
<dbReference type="PROSITE" id="PS50817">
    <property type="entry name" value="INTEIN_N_TER"/>
    <property type="match status" value="1"/>
</dbReference>
<keyword evidence="2" id="KW-0812">Transmembrane</keyword>
<evidence type="ECO:0000313" key="5">
    <source>
        <dbReference type="Proteomes" id="UP001370348"/>
    </source>
</evidence>
<protein>
    <submittedName>
        <fullName evidence="4">HINT domain-containing protein</fullName>
    </submittedName>
</protein>
<keyword evidence="2" id="KW-0472">Membrane</keyword>
<sequence length="488" mass="49135">MKTHSICADSIARGQKRARVAGLVRDVRGVSSVEYALVLLAILLAAGGAYRLLGQHGGIAADKATATLLGRNPTSNPGNGGAGGSGGSSSTGGNFPGSGGGGGAGGGGSAGGGAGGGGGGAAGDGWVCDTTSCRPGSGQCFVAGTLVATPEGARPIEQLVAGDRVLSRDEETGEFSARAVVRTFVRPATGLVDVHMARGDEGGTDVRSTAGHPYWTLAAGWTRADSLAPGDILLDPRGAEIRVVAVTPRAGEELVYNLEVEGTHTYFAGLAGAWVHNVNPNLAHLPPPNLPADPATWTPQQAESLASYLHDRFYGSSNQSHQGTTVAVGVYRLPNGQTSVIVNVSGDSWGGAGRTSDQILQNDQSGRLPLGNQPPPAMRDYLAQNGWGYMRENFHAETGLATYGNMNNAQGVVAGVSRPFCNTGVCESLMDQTFGLANVGVRQNVPSSTQINAQADQIAAAAAGGGGGGGGNNNGAPGPSNPSSNGCN</sequence>
<proteinExistence type="predicted"/>
<dbReference type="Pfam" id="PF07591">
    <property type="entry name" value="PT-HINT"/>
    <property type="match status" value="1"/>
</dbReference>
<dbReference type="SMART" id="SM00306">
    <property type="entry name" value="HintN"/>
    <property type="match status" value="1"/>
</dbReference>
<dbReference type="InterPro" id="IPR030934">
    <property type="entry name" value="Intein_C"/>
</dbReference>
<organism evidence="4 5">
    <name type="scientific">Pendulispora albinea</name>
    <dbReference type="NCBI Taxonomy" id="2741071"/>
    <lineage>
        <taxon>Bacteria</taxon>
        <taxon>Pseudomonadati</taxon>
        <taxon>Myxococcota</taxon>
        <taxon>Myxococcia</taxon>
        <taxon>Myxococcales</taxon>
        <taxon>Sorangiineae</taxon>
        <taxon>Pendulisporaceae</taxon>
        <taxon>Pendulispora</taxon>
    </lineage>
</organism>
<dbReference type="InterPro" id="IPR003587">
    <property type="entry name" value="Hint_dom_N"/>
</dbReference>
<dbReference type="SUPFAM" id="SSF51294">
    <property type="entry name" value="Hedgehog/intein (Hint) domain"/>
    <property type="match status" value="1"/>
</dbReference>
<dbReference type="InterPro" id="IPR036844">
    <property type="entry name" value="Hint_dom_sf"/>
</dbReference>
<feature type="region of interest" description="Disordered" evidence="1">
    <location>
        <begin position="461"/>
        <end position="488"/>
    </location>
</feature>
<name>A0ABZ2MB98_9BACT</name>
<dbReference type="InterPro" id="IPR006141">
    <property type="entry name" value="Intein_N"/>
</dbReference>
<accession>A0ABZ2MB98</accession>
<gene>
    <name evidence="4" type="ORF">LZC94_21510</name>
</gene>
<feature type="transmembrane region" description="Helical" evidence="2">
    <location>
        <begin position="35"/>
        <end position="53"/>
    </location>
</feature>
<dbReference type="CDD" id="cd00081">
    <property type="entry name" value="Hint"/>
    <property type="match status" value="1"/>
</dbReference>
<dbReference type="Proteomes" id="UP001370348">
    <property type="component" value="Chromosome"/>
</dbReference>
<feature type="compositionally biased region" description="Gly residues" evidence="1">
    <location>
        <begin position="463"/>
        <end position="473"/>
    </location>
</feature>
<dbReference type="Gene3D" id="2.170.16.10">
    <property type="entry name" value="Hedgehog/Intein (Hint) domain"/>
    <property type="match status" value="1"/>
</dbReference>